<dbReference type="RefSeq" id="WP_127199257.1">
    <property type="nucleotide sequence ID" value="NZ_RZNX01000003.1"/>
</dbReference>
<reference evidence="1 2" key="1">
    <citation type="submission" date="2018-12" db="EMBL/GenBank/DDBJ databases">
        <authorList>
            <person name="Sun L."/>
            <person name="Chen Z."/>
        </authorList>
    </citation>
    <scope>NUCLEOTIDE SEQUENCE [LARGE SCALE GENOMIC DNA]</scope>
    <source>
        <strain evidence="1 2">3-5-3</strain>
    </source>
</reference>
<evidence type="ECO:0000313" key="2">
    <source>
        <dbReference type="Proteomes" id="UP000272464"/>
    </source>
</evidence>
<dbReference type="Pfam" id="PF14398">
    <property type="entry name" value="ATPgrasp_YheCD"/>
    <property type="match status" value="1"/>
</dbReference>
<name>A0A3S1DA29_9BACL</name>
<protein>
    <submittedName>
        <fullName evidence="1">YheC/YheD family protein</fullName>
    </submittedName>
</protein>
<dbReference type="EMBL" id="RZNX01000003">
    <property type="protein sequence ID" value="RUT31877.1"/>
    <property type="molecule type" value="Genomic_DNA"/>
</dbReference>
<evidence type="ECO:0000313" key="1">
    <source>
        <dbReference type="EMBL" id="RUT31877.1"/>
    </source>
</evidence>
<dbReference type="AlphaFoldDB" id="A0A3S1DA29"/>
<proteinExistence type="predicted"/>
<dbReference type="OrthoDB" id="7869153at2"/>
<keyword evidence="2" id="KW-1185">Reference proteome</keyword>
<comment type="caution">
    <text evidence="1">The sequence shown here is derived from an EMBL/GenBank/DDBJ whole genome shotgun (WGS) entry which is preliminary data.</text>
</comment>
<dbReference type="Gene3D" id="3.30.470.20">
    <property type="entry name" value="ATP-grasp fold, B domain"/>
    <property type="match status" value="1"/>
</dbReference>
<dbReference type="Proteomes" id="UP000272464">
    <property type="component" value="Unassembled WGS sequence"/>
</dbReference>
<dbReference type="SUPFAM" id="SSF56059">
    <property type="entry name" value="Glutathione synthetase ATP-binding domain-like"/>
    <property type="match status" value="1"/>
</dbReference>
<dbReference type="InterPro" id="IPR026838">
    <property type="entry name" value="YheC/D"/>
</dbReference>
<sequence length="261" mass="30231">MSKSKRRVKSKLLKHHILLSSRELARHLPAIRPYSRRALLKMLHRYGMVYVKPDNGSMGVGVIRVEVHKSYYSYHQGTHPVKCRSFRSLAAQLQRITRHKRYLIQKGIHVLRHHGRPYDFRVMIQRRPDRVWEPTGTAGRVAHPRKAVTNGSQGGTIYDPIELLRRPAGKRGARRLLRRMDRMALLTSAKMAKRYPFMNELGLDIAVDRKLKPWILEVNTRPDPCPFTLLPDPSMINRIVAYGKAYGRTYPLKCGKARSAR</sequence>
<accession>A0A3S1DA29</accession>
<gene>
    <name evidence="1" type="ORF">EJP77_10895</name>
</gene>
<organism evidence="1 2">
    <name type="scientific">Paenibacillus zeisoli</name>
    <dbReference type="NCBI Taxonomy" id="2496267"/>
    <lineage>
        <taxon>Bacteria</taxon>
        <taxon>Bacillati</taxon>
        <taxon>Bacillota</taxon>
        <taxon>Bacilli</taxon>
        <taxon>Bacillales</taxon>
        <taxon>Paenibacillaceae</taxon>
        <taxon>Paenibacillus</taxon>
    </lineage>
</organism>